<gene>
    <name evidence="3" type="ORF">GCM10009560_53080</name>
</gene>
<proteinExistence type="predicted"/>
<dbReference type="EMBL" id="BAAAHQ010000031">
    <property type="protein sequence ID" value="GAA0941272.1"/>
    <property type="molecule type" value="Genomic_DNA"/>
</dbReference>
<organism evidence="3 4">
    <name type="scientific">Nonomuraea longicatena</name>
    <dbReference type="NCBI Taxonomy" id="83682"/>
    <lineage>
        <taxon>Bacteria</taxon>
        <taxon>Bacillati</taxon>
        <taxon>Actinomycetota</taxon>
        <taxon>Actinomycetes</taxon>
        <taxon>Streptosporangiales</taxon>
        <taxon>Streptosporangiaceae</taxon>
        <taxon>Nonomuraea</taxon>
    </lineage>
</organism>
<keyword evidence="4" id="KW-1185">Reference proteome</keyword>
<dbReference type="SUPFAM" id="SSF55874">
    <property type="entry name" value="ATPase domain of HSP90 chaperone/DNA topoisomerase II/histidine kinase"/>
    <property type="match status" value="1"/>
</dbReference>
<dbReference type="Gene3D" id="3.30.565.10">
    <property type="entry name" value="Histidine kinase-like ATPase, C-terminal domain"/>
    <property type="match status" value="1"/>
</dbReference>
<protein>
    <recommendedName>
        <fullName evidence="2">Histidine kinase/HSP90-like ATPase domain-containing protein</fullName>
    </recommendedName>
</protein>
<evidence type="ECO:0000259" key="2">
    <source>
        <dbReference type="Pfam" id="PF13581"/>
    </source>
</evidence>
<keyword evidence="1" id="KW-0723">Serine/threonine-protein kinase</keyword>
<dbReference type="Pfam" id="PF13581">
    <property type="entry name" value="HATPase_c_2"/>
    <property type="match status" value="1"/>
</dbReference>
<reference evidence="3 4" key="1">
    <citation type="journal article" date="2019" name="Int. J. Syst. Evol. Microbiol.">
        <title>The Global Catalogue of Microorganisms (GCM) 10K type strain sequencing project: providing services to taxonomists for standard genome sequencing and annotation.</title>
        <authorList>
            <consortium name="The Broad Institute Genomics Platform"/>
            <consortium name="The Broad Institute Genome Sequencing Center for Infectious Disease"/>
            <person name="Wu L."/>
            <person name="Ma J."/>
        </authorList>
    </citation>
    <scope>NUCLEOTIDE SEQUENCE [LARGE SCALE GENOMIC DNA]</scope>
    <source>
        <strain evidence="3 4">JCM 11136</strain>
    </source>
</reference>
<keyword evidence="1" id="KW-0808">Transferase</keyword>
<sequence length="134" mass="13932">MEQTSAGGVDEVTFTLLDLPGLRDLTADRARRAGLRGEAVANLVIAVNEVATNAVLHGSDAALLRAWPDGGGLVVQIRDEGRWAGAVFGAERPPAEATSGMGLWVARLLADTVEFDTGAEGSTVTLRFTRTGAA</sequence>
<feature type="domain" description="Histidine kinase/HSP90-like ATPase" evidence="2">
    <location>
        <begin position="18"/>
        <end position="128"/>
    </location>
</feature>
<dbReference type="InterPro" id="IPR036890">
    <property type="entry name" value="HATPase_C_sf"/>
</dbReference>
<keyword evidence="1" id="KW-0418">Kinase</keyword>
<dbReference type="RefSeq" id="WP_343952757.1">
    <property type="nucleotide sequence ID" value="NZ_BAAAHQ010000031.1"/>
</dbReference>
<dbReference type="InterPro" id="IPR050267">
    <property type="entry name" value="Anti-sigma-factor_SerPK"/>
</dbReference>
<evidence type="ECO:0000256" key="1">
    <source>
        <dbReference type="ARBA" id="ARBA00022527"/>
    </source>
</evidence>
<evidence type="ECO:0000313" key="4">
    <source>
        <dbReference type="Proteomes" id="UP001501578"/>
    </source>
</evidence>
<dbReference type="CDD" id="cd16936">
    <property type="entry name" value="HATPase_RsbW-like"/>
    <property type="match status" value="1"/>
</dbReference>
<dbReference type="PANTHER" id="PTHR35526">
    <property type="entry name" value="ANTI-SIGMA-F FACTOR RSBW-RELATED"/>
    <property type="match status" value="1"/>
</dbReference>
<evidence type="ECO:0000313" key="3">
    <source>
        <dbReference type="EMBL" id="GAA0941272.1"/>
    </source>
</evidence>
<dbReference type="Proteomes" id="UP001501578">
    <property type="component" value="Unassembled WGS sequence"/>
</dbReference>
<accession>A0ABN1QDS2</accession>
<dbReference type="PANTHER" id="PTHR35526:SF3">
    <property type="entry name" value="ANTI-SIGMA-F FACTOR RSBW"/>
    <property type="match status" value="1"/>
</dbReference>
<comment type="caution">
    <text evidence="3">The sequence shown here is derived from an EMBL/GenBank/DDBJ whole genome shotgun (WGS) entry which is preliminary data.</text>
</comment>
<name>A0ABN1QDS2_9ACTN</name>
<dbReference type="InterPro" id="IPR003594">
    <property type="entry name" value="HATPase_dom"/>
</dbReference>